<organism evidence="2 3">
    <name type="scientific">Paraburkholderia caffeinilytica</name>
    <dbReference type="NCBI Taxonomy" id="1761016"/>
    <lineage>
        <taxon>Bacteria</taxon>
        <taxon>Pseudomonadati</taxon>
        <taxon>Pseudomonadota</taxon>
        <taxon>Betaproteobacteria</taxon>
        <taxon>Burkholderiales</taxon>
        <taxon>Burkholderiaceae</taxon>
        <taxon>Paraburkholderia</taxon>
    </lineage>
</organism>
<comment type="caution">
    <text evidence="2">The sequence shown here is derived from an EMBL/GenBank/DDBJ whole genome shotgun (WGS) entry which is preliminary data.</text>
</comment>
<keyword evidence="3" id="KW-1185">Reference proteome</keyword>
<dbReference type="Gene3D" id="3.90.1200.10">
    <property type="match status" value="1"/>
</dbReference>
<accession>A0ABQ1NB70</accession>
<dbReference type="InterPro" id="IPR011009">
    <property type="entry name" value="Kinase-like_dom_sf"/>
</dbReference>
<dbReference type="SUPFAM" id="SSF56112">
    <property type="entry name" value="Protein kinase-like (PK-like)"/>
    <property type="match status" value="1"/>
</dbReference>
<evidence type="ECO:0000259" key="1">
    <source>
        <dbReference type="Pfam" id="PF01636"/>
    </source>
</evidence>
<evidence type="ECO:0000313" key="3">
    <source>
        <dbReference type="Proteomes" id="UP000602004"/>
    </source>
</evidence>
<dbReference type="Pfam" id="PF01636">
    <property type="entry name" value="APH"/>
    <property type="match status" value="1"/>
</dbReference>
<feature type="domain" description="Aminoglycoside phosphotransferase" evidence="1">
    <location>
        <begin position="39"/>
        <end position="276"/>
    </location>
</feature>
<dbReference type="RefSeq" id="WP_115781851.1">
    <property type="nucleotide sequence ID" value="NZ_BMHL01000011.1"/>
</dbReference>
<reference evidence="3" key="1">
    <citation type="journal article" date="2019" name="Int. J. Syst. Evol. Microbiol.">
        <title>The Global Catalogue of Microorganisms (GCM) 10K type strain sequencing project: providing services to taxonomists for standard genome sequencing and annotation.</title>
        <authorList>
            <consortium name="The Broad Institute Genomics Platform"/>
            <consortium name="The Broad Institute Genome Sequencing Center for Infectious Disease"/>
            <person name="Wu L."/>
            <person name="Ma J."/>
        </authorList>
    </citation>
    <scope>NUCLEOTIDE SEQUENCE [LARGE SCALE GENOMIC DNA]</scope>
    <source>
        <strain evidence="3">CGMCC 1.15103</strain>
    </source>
</reference>
<evidence type="ECO:0000313" key="2">
    <source>
        <dbReference type="EMBL" id="GGC58607.1"/>
    </source>
</evidence>
<dbReference type="Gene3D" id="3.30.200.20">
    <property type="entry name" value="Phosphorylase Kinase, domain 1"/>
    <property type="match status" value="1"/>
</dbReference>
<name>A0ABQ1NB70_9BURK</name>
<gene>
    <name evidence="2" type="ORF">GCM10011400_52900</name>
</gene>
<dbReference type="EMBL" id="BMHL01000011">
    <property type="protein sequence ID" value="GGC58607.1"/>
    <property type="molecule type" value="Genomic_DNA"/>
</dbReference>
<dbReference type="InterPro" id="IPR002575">
    <property type="entry name" value="Aminoglycoside_PTrfase"/>
</dbReference>
<sequence>MTLLPAKNATQDSSDSRLELLKAWLNARAARYALDLDTLAPASSDASFRRYFRVAGKAVEGESAGTLIAVDAPPPEKCREFVQVAQLLDTAGVHVPRVLEVDFDTGFMLVTDLGTDSYLGALTGAQSGDDPRRARTLMRDALDALIRWQLTSREGVLPPFDEAFLRREMELMPEWFIGRHLGREVDEKTRALLDRTFALLIASARAQPQVFMLRDFMPRNLMVAAAPKLAPSPLNPGVLDFQDAVYGPITYDVASLLRDAFLGWDEEFELDCFVYYWERAKKAGLPVDPDFGEFYRQLEWMGLQRHIKVLGLFCRINYRDSKPHYMKDLPRFIGYARKVAERYALLRPFAKLLDDLEGRANEVGYTF</sequence>
<protein>
    <submittedName>
        <fullName evidence="2">Aminoglycoside phosphotransferase</fullName>
    </submittedName>
</protein>
<proteinExistence type="predicted"/>
<dbReference type="Proteomes" id="UP000602004">
    <property type="component" value="Unassembled WGS sequence"/>
</dbReference>